<dbReference type="Pfam" id="PF05114">
    <property type="entry name" value="MbnB_TglH_ChrH"/>
    <property type="match status" value="1"/>
</dbReference>
<evidence type="ECO:0000313" key="1">
    <source>
        <dbReference type="EMBL" id="SNZ03175.1"/>
    </source>
</evidence>
<organism evidence="1 2">
    <name type="scientific">Persephonella hydrogeniphila</name>
    <dbReference type="NCBI Taxonomy" id="198703"/>
    <lineage>
        <taxon>Bacteria</taxon>
        <taxon>Pseudomonadati</taxon>
        <taxon>Aquificota</taxon>
        <taxon>Aquificia</taxon>
        <taxon>Aquificales</taxon>
        <taxon>Hydrogenothermaceae</taxon>
        <taxon>Persephonella</taxon>
    </lineage>
</organism>
<dbReference type="EMBL" id="OBEI01000001">
    <property type="protein sequence ID" value="SNZ03175.1"/>
    <property type="molecule type" value="Genomic_DNA"/>
</dbReference>
<dbReference type="OrthoDB" id="9763101at2"/>
<dbReference type="NCBIfam" id="NF003818">
    <property type="entry name" value="PRK05409.1"/>
    <property type="match status" value="1"/>
</dbReference>
<name>A0A285N131_9AQUI</name>
<dbReference type="RefSeq" id="WP_096999506.1">
    <property type="nucleotide sequence ID" value="NZ_OBEI01000001.1"/>
</dbReference>
<dbReference type="Gene3D" id="3.20.20.150">
    <property type="entry name" value="Divalent-metal-dependent TIM barrel enzymes"/>
    <property type="match status" value="1"/>
</dbReference>
<protein>
    <submittedName>
        <fullName evidence="1">Uncharacterized protein</fullName>
    </submittedName>
</protein>
<dbReference type="AlphaFoldDB" id="A0A285N131"/>
<dbReference type="InterPro" id="IPR007801">
    <property type="entry name" value="MbnB/TglH/ChrH"/>
</dbReference>
<reference evidence="2" key="1">
    <citation type="submission" date="2017-09" db="EMBL/GenBank/DDBJ databases">
        <authorList>
            <person name="Varghese N."/>
            <person name="Submissions S."/>
        </authorList>
    </citation>
    <scope>NUCLEOTIDE SEQUENCE [LARGE SCALE GENOMIC DNA]</scope>
    <source>
        <strain evidence="2">DSM 15103</strain>
    </source>
</reference>
<sequence length="274" mass="32049">MWFDGEIKGTGLGLRTAFIEDIHDYDLKPEWFEIAPENWIKKGGYLRKLFEDIRKDFPVVCHGLSLSVGSPDPVNKYFLKELKDFLDYYEISIYSEHLSFSSLYGSYIYDLFPLPFTRELAEDMSQKISFIQDFLGREISLENASSYVELSGDMEETDFIGYIIEKTGCKLLLDVNNVYVNSCNHRFDPYLYIEKIKPEWVSYIHIAGHKKIKEDLILDTHGSEISQSVYQLLIFTLKKIGKKPVLLERDNNIPPYRELLNEYDYLREVVKNAV</sequence>
<keyword evidence="2" id="KW-1185">Reference proteome</keyword>
<proteinExistence type="predicted"/>
<dbReference type="Proteomes" id="UP000219036">
    <property type="component" value="Unassembled WGS sequence"/>
</dbReference>
<dbReference type="PANTHER" id="PTHR42194">
    <property type="entry name" value="UPF0276 PROTEIN HI_1600"/>
    <property type="match status" value="1"/>
</dbReference>
<evidence type="ECO:0000313" key="2">
    <source>
        <dbReference type="Proteomes" id="UP000219036"/>
    </source>
</evidence>
<dbReference type="PANTHER" id="PTHR42194:SF1">
    <property type="entry name" value="UPF0276 PROTEIN HI_1600"/>
    <property type="match status" value="1"/>
</dbReference>
<gene>
    <name evidence="1" type="ORF">SAMN06265182_0313</name>
</gene>
<accession>A0A285N131</accession>